<reference evidence="2" key="1">
    <citation type="submission" date="2020-06" db="EMBL/GenBank/DDBJ databases">
        <title>Draft genome of Bugula neritina, a colonial animal packing powerful symbionts and potential medicines.</title>
        <authorList>
            <person name="Rayko M."/>
        </authorList>
    </citation>
    <scope>NUCLEOTIDE SEQUENCE [LARGE SCALE GENOMIC DNA]</scope>
    <source>
        <strain evidence="2">Kwan_BN1</strain>
    </source>
</reference>
<name>A0A7J7JKK6_BUGNE</name>
<dbReference type="Proteomes" id="UP000593567">
    <property type="component" value="Unassembled WGS sequence"/>
</dbReference>
<dbReference type="AlphaFoldDB" id="A0A7J7JKK6"/>
<comment type="caution">
    <text evidence="2">The sequence shown here is derived from an EMBL/GenBank/DDBJ whole genome shotgun (WGS) entry which is preliminary data.</text>
</comment>
<evidence type="ECO:0000313" key="3">
    <source>
        <dbReference type="Proteomes" id="UP000593567"/>
    </source>
</evidence>
<feature type="compositionally biased region" description="Basic and acidic residues" evidence="1">
    <location>
        <begin position="139"/>
        <end position="149"/>
    </location>
</feature>
<feature type="compositionally biased region" description="Low complexity" evidence="1">
    <location>
        <begin position="53"/>
        <end position="74"/>
    </location>
</feature>
<protein>
    <submittedName>
        <fullName evidence="2">Uncharacterized protein</fullName>
    </submittedName>
</protein>
<keyword evidence="3" id="KW-1185">Reference proteome</keyword>
<feature type="compositionally biased region" description="Polar residues" evidence="1">
    <location>
        <begin position="75"/>
        <end position="86"/>
    </location>
</feature>
<feature type="region of interest" description="Disordered" evidence="1">
    <location>
        <begin position="53"/>
        <end position="149"/>
    </location>
</feature>
<accession>A0A7J7JKK6</accession>
<evidence type="ECO:0000313" key="2">
    <source>
        <dbReference type="EMBL" id="KAF6025986.1"/>
    </source>
</evidence>
<sequence>MFYRSSMRTRLRGSISGLLTKSQSVINLRRSSSSISGGSSLYKNYDSALDSASLKSDASGSSDQLSSLSSAAGSNLTSPQDCQSDPASDAVCLRHESPRDQPSNHYHKLSAQVSSLSSSRDFRTKVRKSQSCEVLTTSDIHDREDNSKS</sequence>
<dbReference type="EMBL" id="VXIV02002381">
    <property type="protein sequence ID" value="KAF6025986.1"/>
    <property type="molecule type" value="Genomic_DNA"/>
</dbReference>
<proteinExistence type="predicted"/>
<organism evidence="2 3">
    <name type="scientific">Bugula neritina</name>
    <name type="common">Brown bryozoan</name>
    <name type="synonym">Sertularia neritina</name>
    <dbReference type="NCBI Taxonomy" id="10212"/>
    <lineage>
        <taxon>Eukaryota</taxon>
        <taxon>Metazoa</taxon>
        <taxon>Spiralia</taxon>
        <taxon>Lophotrochozoa</taxon>
        <taxon>Bryozoa</taxon>
        <taxon>Gymnolaemata</taxon>
        <taxon>Cheilostomatida</taxon>
        <taxon>Flustrina</taxon>
        <taxon>Buguloidea</taxon>
        <taxon>Bugulidae</taxon>
        <taxon>Bugula</taxon>
    </lineage>
</organism>
<feature type="compositionally biased region" description="Polar residues" evidence="1">
    <location>
        <begin position="129"/>
        <end position="138"/>
    </location>
</feature>
<gene>
    <name evidence="2" type="ORF">EB796_015715</name>
</gene>
<evidence type="ECO:0000256" key="1">
    <source>
        <dbReference type="SAM" id="MobiDB-lite"/>
    </source>
</evidence>